<keyword evidence="2" id="KW-1185">Reference proteome</keyword>
<name>A0A1R3JM61_9ROSI</name>
<dbReference type="EMBL" id="AWUE01015751">
    <property type="protein sequence ID" value="OMO95901.1"/>
    <property type="molecule type" value="Genomic_DNA"/>
</dbReference>
<reference evidence="2" key="1">
    <citation type="submission" date="2013-09" db="EMBL/GenBank/DDBJ databases">
        <title>Corchorus olitorius genome sequencing.</title>
        <authorList>
            <person name="Alam M."/>
            <person name="Haque M.S."/>
            <person name="Islam M.S."/>
            <person name="Emdad E.M."/>
            <person name="Islam M.M."/>
            <person name="Ahmed B."/>
            <person name="Halim A."/>
            <person name="Hossen Q.M.M."/>
            <person name="Hossain M.Z."/>
            <person name="Ahmed R."/>
            <person name="Khan M.M."/>
            <person name="Islam R."/>
            <person name="Rashid M.M."/>
            <person name="Khan S.A."/>
            <person name="Rahman M.S."/>
            <person name="Alam M."/>
            <person name="Yahiya A.S."/>
            <person name="Khan M.S."/>
            <person name="Azam M.S."/>
            <person name="Haque T."/>
            <person name="Lashkar M.Z.H."/>
            <person name="Akhand A.I."/>
            <person name="Morshed G."/>
            <person name="Roy S."/>
            <person name="Uddin K.S."/>
            <person name="Rabeya T."/>
            <person name="Hossain A.S."/>
            <person name="Chowdhury A."/>
            <person name="Snigdha A.R."/>
            <person name="Mortoza M.S."/>
            <person name="Matin S.A."/>
            <person name="Hoque S.M.E."/>
            <person name="Islam M.K."/>
            <person name="Roy D.K."/>
            <person name="Haider R."/>
            <person name="Moosa M.M."/>
            <person name="Elias S.M."/>
            <person name="Hasan A.M."/>
            <person name="Jahan S."/>
            <person name="Shafiuddin M."/>
            <person name="Mahmood N."/>
            <person name="Shommy N.S."/>
        </authorList>
    </citation>
    <scope>NUCLEOTIDE SEQUENCE [LARGE SCALE GENOMIC DNA]</scope>
    <source>
        <strain evidence="2">cv. O-4</strain>
    </source>
</reference>
<comment type="caution">
    <text evidence="1">The sequence shown here is derived from an EMBL/GenBank/DDBJ whole genome shotgun (WGS) entry which is preliminary data.</text>
</comment>
<protein>
    <recommendedName>
        <fullName evidence="3">RNase H type-1 domain-containing protein</fullName>
    </recommendedName>
</protein>
<dbReference type="Proteomes" id="UP000187203">
    <property type="component" value="Unassembled WGS sequence"/>
</dbReference>
<dbReference type="OrthoDB" id="1935929at2759"/>
<proteinExistence type="predicted"/>
<gene>
    <name evidence="1" type="ORF">COLO4_15620</name>
</gene>
<evidence type="ECO:0000313" key="1">
    <source>
        <dbReference type="EMBL" id="OMO95901.1"/>
    </source>
</evidence>
<sequence>MGAFGVLAGDNNGEVLGAYVGKLDIAIDAFTVECRAALKAIKWARDMAYGVQQNFHGG</sequence>
<evidence type="ECO:0008006" key="3">
    <source>
        <dbReference type="Google" id="ProtNLM"/>
    </source>
</evidence>
<accession>A0A1R3JM61</accession>
<organism evidence="1 2">
    <name type="scientific">Corchorus olitorius</name>
    <dbReference type="NCBI Taxonomy" id="93759"/>
    <lineage>
        <taxon>Eukaryota</taxon>
        <taxon>Viridiplantae</taxon>
        <taxon>Streptophyta</taxon>
        <taxon>Embryophyta</taxon>
        <taxon>Tracheophyta</taxon>
        <taxon>Spermatophyta</taxon>
        <taxon>Magnoliopsida</taxon>
        <taxon>eudicotyledons</taxon>
        <taxon>Gunneridae</taxon>
        <taxon>Pentapetalae</taxon>
        <taxon>rosids</taxon>
        <taxon>malvids</taxon>
        <taxon>Malvales</taxon>
        <taxon>Malvaceae</taxon>
        <taxon>Grewioideae</taxon>
        <taxon>Apeibeae</taxon>
        <taxon>Corchorus</taxon>
    </lineage>
</organism>
<dbReference type="AlphaFoldDB" id="A0A1R3JM61"/>
<evidence type="ECO:0000313" key="2">
    <source>
        <dbReference type="Proteomes" id="UP000187203"/>
    </source>
</evidence>